<dbReference type="RefSeq" id="WP_064510848.1">
    <property type="nucleotide sequence ID" value="NZ_JAYFSN010000007.1"/>
</dbReference>
<protein>
    <submittedName>
        <fullName evidence="2">Uncharacterized protein</fullName>
    </submittedName>
</protein>
<keyword evidence="4" id="KW-1185">Reference proteome</keyword>
<sequence length="66" mass="7459">MNLFKRLLHQASHTRRKFLQQIFVSPSIAANIFHIGVMAAAMKAKSAATAVAQRVGHRHWPALLRR</sequence>
<dbReference type="EMBL" id="LXNG01000056">
    <property type="protein sequence ID" value="OAG65670.1"/>
    <property type="molecule type" value="Genomic_DNA"/>
</dbReference>
<reference evidence="2 3" key="1">
    <citation type="submission" date="2016-05" db="EMBL/GenBank/DDBJ databases">
        <title>Pathogenic, phenotypic and molecular characterisation of Xanthomonas nasturtii sp. nov. and Xanthomonas floridensis sp. nov., new species of Xanthomonas associated with watercress production in Florida.</title>
        <authorList>
            <person name="Vicente J.G."/>
            <person name="Rothwell S."/>
            <person name="Holub E.B."/>
            <person name="Studholme D.J."/>
        </authorList>
    </citation>
    <scope>NUCLEOTIDE SEQUENCE [LARGE SCALE GENOMIC DNA]</scope>
    <source>
        <strain evidence="2 3">WHRI 8848</strain>
    </source>
</reference>
<dbReference type="EMBL" id="JAYFSO010000008">
    <property type="protein sequence ID" value="MEA5123852.1"/>
    <property type="molecule type" value="Genomic_DNA"/>
</dbReference>
<dbReference type="AlphaFoldDB" id="A0A1A9M7X7"/>
<dbReference type="Proteomes" id="UP000077659">
    <property type="component" value="Unassembled WGS sequence"/>
</dbReference>
<evidence type="ECO:0000313" key="4">
    <source>
        <dbReference type="Proteomes" id="UP001303614"/>
    </source>
</evidence>
<evidence type="ECO:0000313" key="2">
    <source>
        <dbReference type="EMBL" id="OAG65670.1"/>
    </source>
</evidence>
<evidence type="ECO:0000313" key="1">
    <source>
        <dbReference type="EMBL" id="MEA5123852.1"/>
    </source>
</evidence>
<dbReference type="Proteomes" id="UP001303614">
    <property type="component" value="Unassembled WGS sequence"/>
</dbReference>
<evidence type="ECO:0000313" key="3">
    <source>
        <dbReference type="Proteomes" id="UP000077659"/>
    </source>
</evidence>
<reference evidence="1 4" key="2">
    <citation type="submission" date="2023-12" db="EMBL/GenBank/DDBJ databases">
        <title>Genome sequencing of Xanthomonas floridensis.</title>
        <authorList>
            <person name="Greer S."/>
            <person name="Harrison J."/>
            <person name="Grant M."/>
            <person name="Vicente J."/>
            <person name="Studholme D."/>
        </authorList>
    </citation>
    <scope>NUCLEOTIDE SEQUENCE [LARGE SCALE GENOMIC DNA]</scope>
    <source>
        <strain evidence="1 4">WHRI 8848</strain>
    </source>
</reference>
<comment type="caution">
    <text evidence="2">The sequence shown here is derived from an EMBL/GenBank/DDBJ whole genome shotgun (WGS) entry which is preliminary data.</text>
</comment>
<accession>A0A1A9M7X7</accession>
<proteinExistence type="predicted"/>
<organism evidence="2 3">
    <name type="scientific">Xanthomonas floridensis</name>
    <dbReference type="NCBI Taxonomy" id="1843580"/>
    <lineage>
        <taxon>Bacteria</taxon>
        <taxon>Pseudomonadati</taxon>
        <taxon>Pseudomonadota</taxon>
        <taxon>Gammaproteobacteria</taxon>
        <taxon>Lysobacterales</taxon>
        <taxon>Lysobacteraceae</taxon>
        <taxon>Xanthomonas</taxon>
    </lineage>
</organism>
<gene>
    <name evidence="2" type="ORF">A7D17_08120</name>
    <name evidence="1" type="ORF">VB146_08270</name>
</gene>
<name>A0A1A9M7X7_9XANT</name>